<feature type="transmembrane region" description="Helical" evidence="5">
    <location>
        <begin position="216"/>
        <end position="233"/>
    </location>
</feature>
<feature type="transmembrane region" description="Helical" evidence="5">
    <location>
        <begin position="384"/>
        <end position="406"/>
    </location>
</feature>
<keyword evidence="7" id="KW-0436">Ligase</keyword>
<reference evidence="7 8" key="1">
    <citation type="journal article" date="2019" name="Biochem. Eng. J.">
        <title>Metabolic engineering of the marine bacteria Neptunomonas concharum for the production of acetoin and meso-2,3-butanediol from acetate.</title>
        <authorList>
            <person name="Li W."/>
            <person name="Pu N."/>
            <person name="Liu C.-X."/>
            <person name="Yuan Q.-P."/>
            <person name="Li Z.-J."/>
        </authorList>
    </citation>
    <scope>NUCLEOTIDE SEQUENCE [LARGE SCALE GENOMIC DNA]</scope>
    <source>
        <strain evidence="7 8">JCM17730</strain>
    </source>
</reference>
<feature type="domain" description="O-antigen ligase-related" evidence="6">
    <location>
        <begin position="220"/>
        <end position="363"/>
    </location>
</feature>
<dbReference type="InterPro" id="IPR007016">
    <property type="entry name" value="O-antigen_ligase-rel_domated"/>
</dbReference>
<feature type="transmembrane region" description="Helical" evidence="5">
    <location>
        <begin position="239"/>
        <end position="256"/>
    </location>
</feature>
<dbReference type="RefSeq" id="WP_138988940.1">
    <property type="nucleotide sequence ID" value="NZ_CP043869.1"/>
</dbReference>
<dbReference type="GO" id="GO:0016874">
    <property type="term" value="F:ligase activity"/>
    <property type="evidence" value="ECO:0007669"/>
    <property type="project" value="UniProtKB-KW"/>
</dbReference>
<feature type="transmembrane region" description="Helical" evidence="5">
    <location>
        <begin position="124"/>
        <end position="153"/>
    </location>
</feature>
<organism evidence="7 8">
    <name type="scientific">Neptunomonas concharum</name>
    <dbReference type="NCBI Taxonomy" id="1031538"/>
    <lineage>
        <taxon>Bacteria</taxon>
        <taxon>Pseudomonadati</taxon>
        <taxon>Pseudomonadota</taxon>
        <taxon>Gammaproteobacteria</taxon>
        <taxon>Oceanospirillales</taxon>
        <taxon>Oceanospirillaceae</taxon>
        <taxon>Neptunomonas</taxon>
    </lineage>
</organism>
<feature type="transmembrane region" description="Helical" evidence="5">
    <location>
        <begin position="412"/>
        <end position="431"/>
    </location>
</feature>
<protein>
    <submittedName>
        <fullName evidence="7">O-antigen ligase family protein</fullName>
    </submittedName>
</protein>
<keyword evidence="8" id="KW-1185">Reference proteome</keyword>
<dbReference type="AlphaFoldDB" id="A0A5P1R8S0"/>
<evidence type="ECO:0000256" key="1">
    <source>
        <dbReference type="ARBA" id="ARBA00004141"/>
    </source>
</evidence>
<dbReference type="GO" id="GO:0016020">
    <property type="term" value="C:membrane"/>
    <property type="evidence" value="ECO:0007669"/>
    <property type="project" value="UniProtKB-SubCell"/>
</dbReference>
<evidence type="ECO:0000256" key="3">
    <source>
        <dbReference type="ARBA" id="ARBA00022989"/>
    </source>
</evidence>
<keyword evidence="2 5" id="KW-0812">Transmembrane</keyword>
<dbReference type="EMBL" id="CP043869">
    <property type="protein sequence ID" value="QEQ95983.1"/>
    <property type="molecule type" value="Genomic_DNA"/>
</dbReference>
<evidence type="ECO:0000313" key="8">
    <source>
        <dbReference type="Proteomes" id="UP000324760"/>
    </source>
</evidence>
<dbReference type="Proteomes" id="UP000324760">
    <property type="component" value="Chromosome"/>
</dbReference>
<dbReference type="PANTHER" id="PTHR37422:SF13">
    <property type="entry name" value="LIPOPOLYSACCHARIDE BIOSYNTHESIS PROTEIN PA4999-RELATED"/>
    <property type="match status" value="1"/>
</dbReference>
<feature type="transmembrane region" description="Helical" evidence="5">
    <location>
        <begin position="357"/>
        <end position="377"/>
    </location>
</feature>
<feature type="transmembrane region" description="Helical" evidence="5">
    <location>
        <begin position="65"/>
        <end position="85"/>
    </location>
</feature>
<evidence type="ECO:0000313" key="7">
    <source>
        <dbReference type="EMBL" id="QEQ95983.1"/>
    </source>
</evidence>
<evidence type="ECO:0000256" key="5">
    <source>
        <dbReference type="SAM" id="Phobius"/>
    </source>
</evidence>
<dbReference type="KEGG" id="ncu:F0U83_04270"/>
<keyword evidence="3 5" id="KW-1133">Transmembrane helix</keyword>
<feature type="transmembrane region" description="Helical" evidence="5">
    <location>
        <begin position="173"/>
        <end position="195"/>
    </location>
</feature>
<dbReference type="Pfam" id="PF04932">
    <property type="entry name" value="Wzy_C"/>
    <property type="match status" value="1"/>
</dbReference>
<keyword evidence="4 5" id="KW-0472">Membrane</keyword>
<feature type="transmembrane region" description="Helical" evidence="5">
    <location>
        <begin position="97"/>
        <end position="117"/>
    </location>
</feature>
<feature type="transmembrane region" description="Helical" evidence="5">
    <location>
        <begin position="34"/>
        <end position="53"/>
    </location>
</feature>
<dbReference type="OrthoDB" id="9783389at2"/>
<accession>A0A5P1R8S0</accession>
<feature type="transmembrane region" description="Helical" evidence="5">
    <location>
        <begin position="12"/>
        <end position="28"/>
    </location>
</feature>
<gene>
    <name evidence="7" type="ORF">F0U83_04270</name>
</gene>
<evidence type="ECO:0000256" key="2">
    <source>
        <dbReference type="ARBA" id="ARBA00022692"/>
    </source>
</evidence>
<name>A0A5P1R8S0_9GAMM</name>
<feature type="transmembrane region" description="Helical" evidence="5">
    <location>
        <begin position="263"/>
        <end position="284"/>
    </location>
</feature>
<proteinExistence type="predicted"/>
<evidence type="ECO:0000259" key="6">
    <source>
        <dbReference type="Pfam" id="PF04932"/>
    </source>
</evidence>
<dbReference type="PANTHER" id="PTHR37422">
    <property type="entry name" value="TEICHURONIC ACID BIOSYNTHESIS PROTEIN TUAE"/>
    <property type="match status" value="1"/>
</dbReference>
<comment type="subcellular location">
    <subcellularLocation>
        <location evidence="1">Membrane</location>
        <topology evidence="1">Multi-pass membrane protein</topology>
    </subcellularLocation>
</comment>
<sequence>MDRYIPADKTLFYCFIAFLLWIPLPLGSNRPWSSSLLIVFTALLLGGWCWLYLRGRIEVTPVFKKALPVFGLLVASNLWVGYQWISNHTLDAHATLQQWILGWSYIAVFALALLLINQRSRIQLVLYALVLSGTAQAIYGGVMTLGGTEYSFFIPKDSYTGVATGTFINRNHLAGYLVICLSLGLGLMIATLHTERSGSWRNRLRRWMMALLGEKARLRIALIIMVIGLVLTHSRMGNTSFFAAMMITGVIALLLSRRATRSTVILLGSLLVIDIFIVGTFFGVEKVINRLENTSTQRETRDDVNRYSVKLLDEHLLTGTGAGTFYTAFPAYREADIRIFYDHAHNDYLEFLSERGLIGFIPLLLAAALSFAVAIKAQWKRRNALMRGVSFGCIMSMIAMSMHATVDFNLQIPSNAATFMLVLALAWIASYHTSRKTNL</sequence>
<evidence type="ECO:0000256" key="4">
    <source>
        <dbReference type="ARBA" id="ARBA00023136"/>
    </source>
</evidence>
<dbReference type="InterPro" id="IPR051533">
    <property type="entry name" value="WaaL-like"/>
</dbReference>